<evidence type="ECO:0000313" key="7">
    <source>
        <dbReference type="Proteomes" id="UP000054363"/>
    </source>
</evidence>
<keyword evidence="7" id="KW-1185">Reference proteome</keyword>
<dbReference type="InterPro" id="IPR029039">
    <property type="entry name" value="Flavoprotein-like_sf"/>
</dbReference>
<dbReference type="NCBIfam" id="NF002999">
    <property type="entry name" value="PRK03767.1"/>
    <property type="match status" value="1"/>
</dbReference>
<evidence type="ECO:0000256" key="1">
    <source>
        <dbReference type="ARBA" id="ARBA00001917"/>
    </source>
</evidence>
<dbReference type="PANTHER" id="PTHR30546:SF23">
    <property type="entry name" value="FLAVOPROTEIN-LIKE PROTEIN YCP4-RELATED"/>
    <property type="match status" value="1"/>
</dbReference>
<dbReference type="PANTHER" id="PTHR30546">
    <property type="entry name" value="FLAVODOXIN-RELATED PROTEIN WRBA-RELATED"/>
    <property type="match status" value="1"/>
</dbReference>
<protein>
    <submittedName>
        <fullName evidence="6">Trp operon repressor</fullName>
    </submittedName>
</protein>
<organism evidence="6 7">
    <name type="scientific">Pseudidiomarina salinarum</name>
    <dbReference type="NCBI Taxonomy" id="435908"/>
    <lineage>
        <taxon>Bacteria</taxon>
        <taxon>Pseudomonadati</taxon>
        <taxon>Pseudomonadota</taxon>
        <taxon>Gammaproteobacteria</taxon>
        <taxon>Alteromonadales</taxon>
        <taxon>Idiomarinaceae</taxon>
        <taxon>Pseudidiomarina</taxon>
    </lineage>
</organism>
<feature type="domain" description="Flavodoxin-like" evidence="5">
    <location>
        <begin position="5"/>
        <end position="180"/>
    </location>
</feature>
<dbReference type="GO" id="GO:0010181">
    <property type="term" value="F:FMN binding"/>
    <property type="evidence" value="ECO:0007669"/>
    <property type="project" value="InterPro"/>
</dbReference>
<gene>
    <name evidence="6" type="ORF">IDSA_05000</name>
</gene>
<evidence type="ECO:0000256" key="3">
    <source>
        <dbReference type="ARBA" id="ARBA00022630"/>
    </source>
</evidence>
<dbReference type="PROSITE" id="PS50902">
    <property type="entry name" value="FLAVODOXIN_LIKE"/>
    <property type="match status" value="1"/>
</dbReference>
<evidence type="ECO:0000256" key="4">
    <source>
        <dbReference type="ARBA" id="ARBA00022643"/>
    </source>
</evidence>
<dbReference type="SUPFAM" id="SSF52218">
    <property type="entry name" value="Flavoproteins"/>
    <property type="match status" value="1"/>
</dbReference>
<comment type="cofactor">
    <cofactor evidence="1">
        <name>FMN</name>
        <dbReference type="ChEBI" id="CHEBI:58210"/>
    </cofactor>
</comment>
<dbReference type="eggNOG" id="COG0716">
    <property type="taxonomic scope" value="Bacteria"/>
</dbReference>
<dbReference type="GO" id="GO:0016020">
    <property type="term" value="C:membrane"/>
    <property type="evidence" value="ECO:0007669"/>
    <property type="project" value="TreeGrafter"/>
</dbReference>
<dbReference type="NCBIfam" id="TIGR01755">
    <property type="entry name" value="flav_wrbA"/>
    <property type="match status" value="1"/>
</dbReference>
<dbReference type="Gene3D" id="3.40.50.360">
    <property type="match status" value="1"/>
</dbReference>
<evidence type="ECO:0000313" key="6">
    <source>
        <dbReference type="EMBL" id="KFZ32032.1"/>
    </source>
</evidence>
<dbReference type="GO" id="GO:0009055">
    <property type="term" value="F:electron transfer activity"/>
    <property type="evidence" value="ECO:0007669"/>
    <property type="project" value="InterPro"/>
</dbReference>
<dbReference type="InterPro" id="IPR008254">
    <property type="entry name" value="Flavodoxin/NO_synth"/>
</dbReference>
<proteinExistence type="inferred from homology"/>
<dbReference type="PROSITE" id="PS00201">
    <property type="entry name" value="FLAVODOXIN"/>
    <property type="match status" value="1"/>
</dbReference>
<dbReference type="GO" id="GO:0003955">
    <property type="term" value="F:NAD(P)H dehydrogenase (quinone) activity"/>
    <property type="evidence" value="ECO:0007669"/>
    <property type="project" value="InterPro"/>
</dbReference>
<dbReference type="Pfam" id="PF03358">
    <property type="entry name" value="FMN_red"/>
    <property type="match status" value="1"/>
</dbReference>
<reference evidence="6 7" key="1">
    <citation type="submission" date="2014-06" db="EMBL/GenBank/DDBJ databases">
        <title>The draft genome sequence of Idiomarina salinarum ISL-52.</title>
        <authorList>
            <person name="Du J."/>
            <person name="Shao Z."/>
        </authorList>
    </citation>
    <scope>NUCLEOTIDE SEQUENCE [LARGE SCALE GENOMIC DNA]</scope>
    <source>
        <strain evidence="6 7">ISL-52</strain>
    </source>
</reference>
<dbReference type="AlphaFoldDB" id="A0A094IY49"/>
<keyword evidence="4" id="KW-0288">FMN</keyword>
<keyword evidence="3" id="KW-0285">Flavoprotein</keyword>
<comment type="similarity">
    <text evidence="2">Belongs to the WrbA family.</text>
</comment>
<dbReference type="InterPro" id="IPR005025">
    <property type="entry name" value="FMN_Rdtase-like_dom"/>
</dbReference>
<dbReference type="RefSeq" id="WP_034774690.1">
    <property type="nucleotide sequence ID" value="NZ_JPER01000001.1"/>
</dbReference>
<sequence>MTPRILVLYYSRTGATRQLADAIAQGITSAGGEAIMRTVPSEGEPASARDMIVSEDDLRTCDGLIMGSPTRFGHMVSALQKFWETTSAVWVRGGLVDKPAAVFTSSSSMHGGQESTLLSMAIPLLHQGMVLCGIPYTEPAIQNTDAGGTPYGASHVDHAAGSNLNRSEKDAAITLGERVTRIAASLRSANP</sequence>
<dbReference type="STRING" id="435908.IDSA_05000"/>
<accession>A0A094IY49</accession>
<dbReference type="InterPro" id="IPR001226">
    <property type="entry name" value="Flavodoxin_CS"/>
</dbReference>
<dbReference type="OrthoDB" id="9801479at2"/>
<name>A0A094IY49_9GAMM</name>
<dbReference type="InterPro" id="IPR010089">
    <property type="entry name" value="Flavoprotein_WrbA-like"/>
</dbReference>
<comment type="caution">
    <text evidence="6">The sequence shown here is derived from an EMBL/GenBank/DDBJ whole genome shotgun (WGS) entry which is preliminary data.</text>
</comment>
<evidence type="ECO:0000256" key="2">
    <source>
        <dbReference type="ARBA" id="ARBA00006961"/>
    </source>
</evidence>
<evidence type="ECO:0000259" key="5">
    <source>
        <dbReference type="PROSITE" id="PS50902"/>
    </source>
</evidence>
<dbReference type="Proteomes" id="UP000054363">
    <property type="component" value="Unassembled WGS sequence"/>
</dbReference>
<dbReference type="EMBL" id="JPER01000001">
    <property type="protein sequence ID" value="KFZ32032.1"/>
    <property type="molecule type" value="Genomic_DNA"/>
</dbReference>